<evidence type="ECO:0000256" key="1">
    <source>
        <dbReference type="SAM" id="MobiDB-lite"/>
    </source>
</evidence>
<feature type="non-terminal residue" evidence="2">
    <location>
        <position position="1"/>
    </location>
</feature>
<accession>A0A6J4UNP3</accession>
<sequence>GFHAGSIRSTRVTRARRRPISLQIRHVGRASRPGQPLPSAGSTRHRADRGTVPPSPSPLPRTPPPLPGHHGPLPGPSSPDAVVGLSVQGAPWQTRGPCPGPGGGRVRRRGGDGWGKM</sequence>
<dbReference type="AlphaFoldDB" id="A0A6J4UNP3"/>
<dbReference type="EMBL" id="CADCWH010000182">
    <property type="protein sequence ID" value="CAA9554119.1"/>
    <property type="molecule type" value="Genomic_DNA"/>
</dbReference>
<evidence type="ECO:0000313" key="2">
    <source>
        <dbReference type="EMBL" id="CAA9554119.1"/>
    </source>
</evidence>
<reference evidence="2" key="1">
    <citation type="submission" date="2020-02" db="EMBL/GenBank/DDBJ databases">
        <authorList>
            <person name="Meier V. D."/>
        </authorList>
    </citation>
    <scope>NUCLEOTIDE SEQUENCE</scope>
    <source>
        <strain evidence="2">AVDCRST_MAG70</strain>
    </source>
</reference>
<name>A0A6J4UNP3_9BACT</name>
<protein>
    <submittedName>
        <fullName evidence="2">Uncharacterized protein</fullName>
    </submittedName>
</protein>
<feature type="region of interest" description="Disordered" evidence="1">
    <location>
        <begin position="1"/>
        <end position="117"/>
    </location>
</feature>
<organism evidence="2">
    <name type="scientific">uncultured Thermomicrobiales bacterium</name>
    <dbReference type="NCBI Taxonomy" id="1645740"/>
    <lineage>
        <taxon>Bacteria</taxon>
        <taxon>Pseudomonadati</taxon>
        <taxon>Thermomicrobiota</taxon>
        <taxon>Thermomicrobia</taxon>
        <taxon>Thermomicrobiales</taxon>
        <taxon>environmental samples</taxon>
    </lineage>
</organism>
<feature type="compositionally biased region" description="Pro residues" evidence="1">
    <location>
        <begin position="53"/>
        <end position="77"/>
    </location>
</feature>
<proteinExistence type="predicted"/>
<feature type="non-terminal residue" evidence="2">
    <location>
        <position position="117"/>
    </location>
</feature>
<gene>
    <name evidence="2" type="ORF">AVDCRST_MAG70-1156</name>
</gene>